<dbReference type="EMBL" id="JAAFYZ010000240">
    <property type="protein sequence ID" value="MBS2553223.1"/>
    <property type="molecule type" value="Genomic_DNA"/>
</dbReference>
<reference evidence="2 3" key="1">
    <citation type="submission" date="2020-02" db="EMBL/GenBank/DDBJ databases">
        <title>Acidophilic actinobacteria isolated from forest soil.</title>
        <authorList>
            <person name="Golinska P."/>
        </authorList>
    </citation>
    <scope>NUCLEOTIDE SEQUENCE [LARGE SCALE GENOMIC DNA]</scope>
    <source>
        <strain evidence="2 3">NL8</strain>
    </source>
</reference>
<evidence type="ECO:0000259" key="1">
    <source>
        <dbReference type="Pfam" id="PF13460"/>
    </source>
</evidence>
<keyword evidence="3" id="KW-1185">Reference proteome</keyword>
<comment type="caution">
    <text evidence="2">The sequence shown here is derived from an EMBL/GenBank/DDBJ whole genome shotgun (WGS) entry which is preliminary data.</text>
</comment>
<proteinExistence type="predicted"/>
<dbReference type="InterPro" id="IPR016040">
    <property type="entry name" value="NAD(P)-bd_dom"/>
</dbReference>
<dbReference type="Proteomes" id="UP000730482">
    <property type="component" value="Unassembled WGS sequence"/>
</dbReference>
<organism evidence="2 3">
    <name type="scientific">Catenulispora pinistramenti</name>
    <dbReference type="NCBI Taxonomy" id="2705254"/>
    <lineage>
        <taxon>Bacteria</taxon>
        <taxon>Bacillati</taxon>
        <taxon>Actinomycetota</taxon>
        <taxon>Actinomycetes</taxon>
        <taxon>Catenulisporales</taxon>
        <taxon>Catenulisporaceae</taxon>
        <taxon>Catenulispora</taxon>
    </lineage>
</organism>
<dbReference type="PANTHER" id="PTHR43355:SF2">
    <property type="entry name" value="FLAVIN REDUCTASE (NADPH)"/>
    <property type="match status" value="1"/>
</dbReference>
<name>A0ABS5L4D2_9ACTN</name>
<feature type="domain" description="NAD(P)-binding" evidence="1">
    <location>
        <begin position="7"/>
        <end position="192"/>
    </location>
</feature>
<evidence type="ECO:0000313" key="3">
    <source>
        <dbReference type="Proteomes" id="UP000730482"/>
    </source>
</evidence>
<dbReference type="InterPro" id="IPR051606">
    <property type="entry name" value="Polyketide_Oxido-like"/>
</dbReference>
<dbReference type="Pfam" id="PF13460">
    <property type="entry name" value="NAD_binding_10"/>
    <property type="match status" value="1"/>
</dbReference>
<evidence type="ECO:0000313" key="2">
    <source>
        <dbReference type="EMBL" id="MBS2553223.1"/>
    </source>
</evidence>
<dbReference type="RefSeq" id="WP_212019553.1">
    <property type="nucleotide sequence ID" value="NZ_JAAFYZ010000240.1"/>
</dbReference>
<sequence length="205" mass="21268">MRVAVLGATGKVGQLVVRQAVERGHEVIALVRRPDAYARPEQGTVEVRQADVTKPEAFPDLSDADVVISTLGISKGDGPGTLLAGAKVLAGLPTRRIALGALGSGASAGAGGGVYQTLMKLVIGKQLPEKADADRIALDAGVTVFHAPDLQVGGISDTRRTVALTDYPKPFWPPRISRATAAALMLDEAEHPTQNAKILVPVGKA</sequence>
<dbReference type="InterPro" id="IPR036291">
    <property type="entry name" value="NAD(P)-bd_dom_sf"/>
</dbReference>
<dbReference type="SUPFAM" id="SSF51735">
    <property type="entry name" value="NAD(P)-binding Rossmann-fold domains"/>
    <property type="match status" value="1"/>
</dbReference>
<accession>A0ABS5L4D2</accession>
<dbReference type="PANTHER" id="PTHR43355">
    <property type="entry name" value="FLAVIN REDUCTASE (NADPH)"/>
    <property type="match status" value="1"/>
</dbReference>
<gene>
    <name evidence="2" type="ORF">KGQ19_40860</name>
</gene>
<protein>
    <submittedName>
        <fullName evidence="2">NAD(P)H-binding protein</fullName>
    </submittedName>
</protein>
<dbReference type="Gene3D" id="3.40.50.720">
    <property type="entry name" value="NAD(P)-binding Rossmann-like Domain"/>
    <property type="match status" value="1"/>
</dbReference>